<sequence length="80" mass="9112">MGYIHICLDGNDLKKFERFKYIGSRIASTNDILPDAYGRANATWMKWRMTTGILCDAKMPTRLKSKVYRTVVRSGALHGT</sequence>
<dbReference type="AlphaFoldDB" id="A0A0C2GHC7"/>
<evidence type="ECO:0000313" key="1">
    <source>
        <dbReference type="EMBL" id="KIH56476.1"/>
    </source>
</evidence>
<evidence type="ECO:0000313" key="2">
    <source>
        <dbReference type="Proteomes" id="UP000054047"/>
    </source>
</evidence>
<dbReference type="Proteomes" id="UP000054047">
    <property type="component" value="Unassembled WGS sequence"/>
</dbReference>
<dbReference type="PANTHER" id="PTHR46238:SF8">
    <property type="entry name" value="ENDONUCLEASE_EXONUCLEASE_PHOSPHATASE DOMAIN-CONTAINING PROTEIN"/>
    <property type="match status" value="1"/>
</dbReference>
<accession>A0A0C2GHC7</accession>
<dbReference type="PANTHER" id="PTHR46238">
    <property type="entry name" value="REVERSE TRANSCRIPTASE DOMAIN-CONTAINING PROTEIN"/>
    <property type="match status" value="1"/>
</dbReference>
<keyword evidence="2" id="KW-1185">Reference proteome</keyword>
<dbReference type="OrthoDB" id="5849210at2759"/>
<dbReference type="EMBL" id="KN735688">
    <property type="protein sequence ID" value="KIH56476.1"/>
    <property type="molecule type" value="Genomic_DNA"/>
</dbReference>
<protein>
    <submittedName>
        <fullName evidence="1">Uncharacterized protein</fullName>
    </submittedName>
</protein>
<organism evidence="1 2">
    <name type="scientific">Ancylostoma duodenale</name>
    <dbReference type="NCBI Taxonomy" id="51022"/>
    <lineage>
        <taxon>Eukaryota</taxon>
        <taxon>Metazoa</taxon>
        <taxon>Ecdysozoa</taxon>
        <taxon>Nematoda</taxon>
        <taxon>Chromadorea</taxon>
        <taxon>Rhabditida</taxon>
        <taxon>Rhabditina</taxon>
        <taxon>Rhabditomorpha</taxon>
        <taxon>Strongyloidea</taxon>
        <taxon>Ancylostomatidae</taxon>
        <taxon>Ancylostomatinae</taxon>
        <taxon>Ancylostoma</taxon>
    </lineage>
</organism>
<gene>
    <name evidence="1" type="ORF">ANCDUO_13343</name>
</gene>
<reference evidence="1 2" key="1">
    <citation type="submission" date="2013-12" db="EMBL/GenBank/DDBJ databases">
        <title>Draft genome of the parsitic nematode Ancylostoma duodenale.</title>
        <authorList>
            <person name="Mitreva M."/>
        </authorList>
    </citation>
    <scope>NUCLEOTIDE SEQUENCE [LARGE SCALE GENOMIC DNA]</scope>
    <source>
        <strain evidence="1 2">Zhejiang</strain>
    </source>
</reference>
<proteinExistence type="predicted"/>
<name>A0A0C2GHC7_9BILA</name>